<dbReference type="PROSITE" id="PS50893">
    <property type="entry name" value="ABC_TRANSPORTER_2"/>
    <property type="match status" value="1"/>
</dbReference>
<evidence type="ECO:0000313" key="6">
    <source>
        <dbReference type="EMBL" id="EGS29330.1"/>
    </source>
</evidence>
<gene>
    <name evidence="6" type="ORF">GIG_01890</name>
</gene>
<evidence type="ECO:0000313" key="7">
    <source>
        <dbReference type="Proteomes" id="UP000005055"/>
    </source>
</evidence>
<proteinExistence type="inferred from homology"/>
<accession>F9QD72</accession>
<evidence type="ECO:0000256" key="1">
    <source>
        <dbReference type="ARBA" id="ARBA00005417"/>
    </source>
</evidence>
<dbReference type="PROSITE" id="PS00211">
    <property type="entry name" value="ABC_TRANSPORTER_1"/>
    <property type="match status" value="1"/>
</dbReference>
<comment type="similarity">
    <text evidence="1">Belongs to the ABC transporter superfamily.</text>
</comment>
<dbReference type="EMBL" id="AFVJ01000015">
    <property type="protein sequence ID" value="EGS29330.1"/>
    <property type="molecule type" value="Genomic_DNA"/>
</dbReference>
<name>F9QD72_9BACT</name>
<dbReference type="AlphaFoldDB" id="F9QD72"/>
<dbReference type="Gene3D" id="3.40.50.300">
    <property type="entry name" value="P-loop containing nucleotide triphosphate hydrolases"/>
    <property type="match status" value="1"/>
</dbReference>
<feature type="domain" description="ABC transporter" evidence="5">
    <location>
        <begin position="18"/>
        <end position="253"/>
    </location>
</feature>
<keyword evidence="3" id="KW-0547">Nucleotide-binding</keyword>
<organism evidence="6 7">
    <name type="scientific">Mycoplasmopsis anatis 1340</name>
    <dbReference type="NCBI Taxonomy" id="1034808"/>
    <lineage>
        <taxon>Bacteria</taxon>
        <taxon>Bacillati</taxon>
        <taxon>Mycoplasmatota</taxon>
        <taxon>Mycoplasmoidales</taxon>
        <taxon>Metamycoplasmataceae</taxon>
        <taxon>Mycoplasmopsis</taxon>
    </lineage>
</organism>
<comment type="caution">
    <text evidence="6">The sequence shown here is derived from an EMBL/GenBank/DDBJ whole genome shotgun (WGS) entry which is preliminary data.</text>
</comment>
<protein>
    <recommendedName>
        <fullName evidence="5">ABC transporter domain-containing protein</fullName>
    </recommendedName>
</protein>
<evidence type="ECO:0000259" key="5">
    <source>
        <dbReference type="PROSITE" id="PS50893"/>
    </source>
</evidence>
<dbReference type="InterPro" id="IPR003593">
    <property type="entry name" value="AAA+_ATPase"/>
</dbReference>
<sequence>MIEEKLLDFMVMQNINKIELKNLFVSDKNNLLLSNINLDFHEGELVGIIGKSGAGKTTILKTIISFDNIKSGEISFNGSTVKAKKDIKNFRNNISYISQFPNLVNDISVLDNINRLCEFRTNWFKRIFWNPKTNETKKLIDILRKFGLENKIFEKTDKLSGGEKQRLLIAIEFFNDKAIIFADEPTSNLDVLNSEKIMKEFKEVSKNKLIVINIHDLNLATRFCDKLICLENGTVKKIIHKEDFSKGNLNEFFD</sequence>
<keyword evidence="4" id="KW-0067">ATP-binding</keyword>
<dbReference type="PANTHER" id="PTHR42734">
    <property type="entry name" value="METAL TRANSPORT SYSTEM ATP-BINDING PROTEIN TM_0124-RELATED"/>
    <property type="match status" value="1"/>
</dbReference>
<dbReference type="InterPro" id="IPR050153">
    <property type="entry name" value="Metal_Ion_Import_ABC"/>
</dbReference>
<evidence type="ECO:0000256" key="3">
    <source>
        <dbReference type="ARBA" id="ARBA00022741"/>
    </source>
</evidence>
<reference evidence="6 7" key="1">
    <citation type="journal article" date="2011" name="J. Bacteriol.">
        <title>Genome Sequence of Duck Pathogen Mycoplasma anatis Strain 1340.</title>
        <authorList>
            <person name="Guo Z."/>
            <person name="Chen P."/>
            <person name="Ren P."/>
            <person name="Kuang S."/>
            <person name="Zhou Z."/>
            <person name="Li Z."/>
            <person name="Liu M."/>
            <person name="Shi D."/>
            <person name="Xiao Y."/>
            <person name="Wang X."/>
            <person name="Zhou R."/>
            <person name="Jin H."/>
            <person name="Bi D."/>
        </authorList>
    </citation>
    <scope>NUCLEOTIDE SEQUENCE [LARGE SCALE GENOMIC DNA]</scope>
    <source>
        <strain evidence="6 7">1340</strain>
    </source>
</reference>
<keyword evidence="7" id="KW-1185">Reference proteome</keyword>
<dbReference type="STRING" id="1034808.GIG_01890"/>
<evidence type="ECO:0000256" key="2">
    <source>
        <dbReference type="ARBA" id="ARBA00022448"/>
    </source>
</evidence>
<keyword evidence="2" id="KW-0813">Transport</keyword>
<dbReference type="InterPro" id="IPR017871">
    <property type="entry name" value="ABC_transporter-like_CS"/>
</dbReference>
<dbReference type="PANTHER" id="PTHR42734:SF6">
    <property type="entry name" value="MOLYBDATE IMPORT ATP-BINDING PROTEIN MOLC"/>
    <property type="match status" value="1"/>
</dbReference>
<dbReference type="eggNOG" id="COG1136">
    <property type="taxonomic scope" value="Bacteria"/>
</dbReference>
<dbReference type="SUPFAM" id="SSF52540">
    <property type="entry name" value="P-loop containing nucleoside triphosphate hydrolases"/>
    <property type="match status" value="1"/>
</dbReference>
<dbReference type="GO" id="GO:0005524">
    <property type="term" value="F:ATP binding"/>
    <property type="evidence" value="ECO:0007669"/>
    <property type="project" value="UniProtKB-KW"/>
</dbReference>
<dbReference type="GO" id="GO:0016887">
    <property type="term" value="F:ATP hydrolysis activity"/>
    <property type="evidence" value="ECO:0007669"/>
    <property type="project" value="InterPro"/>
</dbReference>
<dbReference type="Proteomes" id="UP000005055">
    <property type="component" value="Unassembled WGS sequence"/>
</dbReference>
<dbReference type="Pfam" id="PF00005">
    <property type="entry name" value="ABC_tran"/>
    <property type="match status" value="1"/>
</dbReference>
<evidence type="ECO:0000256" key="4">
    <source>
        <dbReference type="ARBA" id="ARBA00022840"/>
    </source>
</evidence>
<dbReference type="InterPro" id="IPR003439">
    <property type="entry name" value="ABC_transporter-like_ATP-bd"/>
</dbReference>
<dbReference type="SMART" id="SM00382">
    <property type="entry name" value="AAA"/>
    <property type="match status" value="1"/>
</dbReference>
<dbReference type="InterPro" id="IPR027417">
    <property type="entry name" value="P-loop_NTPase"/>
</dbReference>